<dbReference type="Proteomes" id="UP000664382">
    <property type="component" value="Unassembled WGS sequence"/>
</dbReference>
<feature type="domain" description="YdbS-like PH" evidence="3">
    <location>
        <begin position="59"/>
        <end position="130"/>
    </location>
</feature>
<comment type="caution">
    <text evidence="4">The sequence shown here is derived from an EMBL/GenBank/DDBJ whole genome shotgun (WGS) entry which is preliminary data.</text>
</comment>
<sequence>MRVRRHGRVLVLPVLVLIALAGASGYFVGALPESWMNWTAGAGAAVLAVLLGIAPMLGWLATRASVTTRRVILRRGFFVHRRSEVPLARIREVRSSRGPVQRLFGSGDVELVVGAESPLVLRDVPRPELVVDALHELIEQNYSSSLAAQPPLAPFGVGPRPGGGSPTTLLPR</sequence>
<proteinExistence type="predicted"/>
<protein>
    <submittedName>
        <fullName evidence="4">PH domain-containing protein</fullName>
    </submittedName>
</protein>
<evidence type="ECO:0000259" key="3">
    <source>
        <dbReference type="Pfam" id="PF03703"/>
    </source>
</evidence>
<accession>A0A939S712</accession>
<feature type="region of interest" description="Disordered" evidence="1">
    <location>
        <begin position="153"/>
        <end position="172"/>
    </location>
</feature>
<name>A0A939S712_9MICO</name>
<gene>
    <name evidence="4" type="ORF">J4H92_00760</name>
</gene>
<dbReference type="EMBL" id="JAGDYM010000002">
    <property type="protein sequence ID" value="MBO1900476.1"/>
    <property type="molecule type" value="Genomic_DNA"/>
</dbReference>
<organism evidence="4 5">
    <name type="scientific">Leucobacter weissii</name>
    <dbReference type="NCBI Taxonomy" id="1983706"/>
    <lineage>
        <taxon>Bacteria</taxon>
        <taxon>Bacillati</taxon>
        <taxon>Actinomycetota</taxon>
        <taxon>Actinomycetes</taxon>
        <taxon>Micrococcales</taxon>
        <taxon>Microbacteriaceae</taxon>
        <taxon>Leucobacter</taxon>
    </lineage>
</organism>
<dbReference type="PANTHER" id="PTHR34473">
    <property type="entry name" value="UPF0699 TRANSMEMBRANE PROTEIN YDBS"/>
    <property type="match status" value="1"/>
</dbReference>
<keyword evidence="5" id="KW-1185">Reference proteome</keyword>
<dbReference type="AlphaFoldDB" id="A0A939S712"/>
<keyword evidence="2" id="KW-0472">Membrane</keyword>
<evidence type="ECO:0000256" key="1">
    <source>
        <dbReference type="SAM" id="MobiDB-lite"/>
    </source>
</evidence>
<dbReference type="PANTHER" id="PTHR34473:SF2">
    <property type="entry name" value="UPF0699 TRANSMEMBRANE PROTEIN YDBT"/>
    <property type="match status" value="1"/>
</dbReference>
<keyword evidence="2" id="KW-0812">Transmembrane</keyword>
<dbReference type="Pfam" id="PF03703">
    <property type="entry name" value="bPH_2"/>
    <property type="match status" value="1"/>
</dbReference>
<evidence type="ECO:0000313" key="4">
    <source>
        <dbReference type="EMBL" id="MBO1900476.1"/>
    </source>
</evidence>
<evidence type="ECO:0000256" key="2">
    <source>
        <dbReference type="SAM" id="Phobius"/>
    </source>
</evidence>
<evidence type="ECO:0000313" key="5">
    <source>
        <dbReference type="Proteomes" id="UP000664382"/>
    </source>
</evidence>
<dbReference type="InterPro" id="IPR005182">
    <property type="entry name" value="YdbS-like_PH"/>
</dbReference>
<reference evidence="4" key="1">
    <citation type="submission" date="2021-03" db="EMBL/GenBank/DDBJ databases">
        <title>Leucobacter chromiisoli sp. nov., isolated from chromium-containing soil of chemical plant.</title>
        <authorList>
            <person name="Xu Z."/>
        </authorList>
    </citation>
    <scope>NUCLEOTIDE SEQUENCE</scope>
    <source>
        <strain evidence="4">S27</strain>
    </source>
</reference>
<keyword evidence="2" id="KW-1133">Transmembrane helix</keyword>
<feature type="transmembrane region" description="Helical" evidence="2">
    <location>
        <begin position="35"/>
        <end position="60"/>
    </location>
</feature>